<dbReference type="InterPro" id="IPR036291">
    <property type="entry name" value="NAD(P)-bd_dom_sf"/>
</dbReference>
<protein>
    <submittedName>
        <fullName evidence="4">Oxidoreductase family protein</fullName>
    </submittedName>
</protein>
<dbReference type="SUPFAM" id="SSF52317">
    <property type="entry name" value="Class I glutamine amidotransferase-like"/>
    <property type="match status" value="1"/>
</dbReference>
<dbReference type="SUPFAM" id="SSF51735">
    <property type="entry name" value="NAD(P)-binding Rossmann-fold domains"/>
    <property type="match status" value="1"/>
</dbReference>
<dbReference type="InterPro" id="IPR000683">
    <property type="entry name" value="Gfo/Idh/MocA-like_OxRdtase_N"/>
</dbReference>
<dbReference type="GeneID" id="85337144"/>
<sequence length="740" mass="79535">MAPIRVGIIGLSAKEAVMGPGAWASIAILPSFKNSLHYEIVALCNSSAEAARRSIEMHKLPSTTKAYGDVEQLASDPDVDLVVVSVVVTKHLAVTLPALANRKQVFVEWPLGASAQEAEQLTQLAKSDGLKTIVGLQGRSDALTLKLREIIQSGEIGEIKHTSVAGTLPYFPPNFWVEGAEYYLDIKTGGNAFHIGFGHFLDSFTNVVGDFDLSSLSSVLKSDVDSVPLYKADRSSVIDPAYPKSSPDHILVQGVLQNGAVASIACRTTPVTAGEVGARWIISGTKGEIEAVWDGGQWQIHSTRKQLKYKLVGGEEQKVILETGKLPDGVEVSAAGLNTLLVFDAYAKGDTSRYADFETALKNHVLLETILKKSGPAAGGPQQKFGTDADAGVDARNVDPVTNLLRRSDSEQLPRLHDFIRSAQQITVGVSLILAIPIEGSGGAIASAPGGATPPKADKPKHIAILDTDVMVTAVQTLYGQYYSAQYIKRLTAAATRVGASHLATFTTWDVVAGHYPSPADVDAILITGSIAAAYDTDPWVLRLGDFIRRVYEHHPTVRIFGTCFGHQLIGKALLEPHGAVVEKDPNGYEFGVQTISLNPKLVEDFPCLAALAPTTRTTESEQDAGSSSSPPPHGLRLQMCHGDHVALAPPPNPPLPGTWQNIGGSAHCRVQGLYEPSRVLTIQPHFECDQVIMEETIKHFYTPAKGFSPEFLQRAFDATRREDDAGVAAEWVFRFLVGI</sequence>
<evidence type="ECO:0000259" key="2">
    <source>
        <dbReference type="Pfam" id="PF01408"/>
    </source>
</evidence>
<name>A0AAI9Z0G9_9PEZI</name>
<reference evidence="4 5" key="1">
    <citation type="submission" date="2016-10" db="EMBL/GenBank/DDBJ databases">
        <title>The genome sequence of Colletotrichum fioriniae PJ7.</title>
        <authorList>
            <person name="Baroncelli R."/>
        </authorList>
    </citation>
    <scope>NUCLEOTIDE SEQUENCE [LARGE SCALE GENOMIC DNA]</scope>
    <source>
        <strain evidence="4 5">IMI 309622</strain>
    </source>
</reference>
<dbReference type="PANTHER" id="PTHR42695:SF6">
    <property type="entry name" value="GLUTAMINE AMIDOTRANSFERASE DOMAIN-CONTAINING PROTEIN"/>
    <property type="match status" value="1"/>
</dbReference>
<dbReference type="CDD" id="cd01741">
    <property type="entry name" value="GATase1_1"/>
    <property type="match status" value="1"/>
</dbReference>
<dbReference type="InterPro" id="IPR044992">
    <property type="entry name" value="ChyE-like"/>
</dbReference>
<dbReference type="SUPFAM" id="SSF55347">
    <property type="entry name" value="Glyceraldehyde-3-phosphate dehydrogenase-like, C-terminal domain"/>
    <property type="match status" value="1"/>
</dbReference>
<gene>
    <name evidence="4" type="ORF">CCOS01_05417</name>
</gene>
<feature type="domain" description="Gal80p-like C-terminal" evidence="3">
    <location>
        <begin position="145"/>
        <end position="289"/>
    </location>
</feature>
<keyword evidence="5" id="KW-1185">Reference proteome</keyword>
<dbReference type="GO" id="GO:0005829">
    <property type="term" value="C:cytosol"/>
    <property type="evidence" value="ECO:0007669"/>
    <property type="project" value="TreeGrafter"/>
</dbReference>
<comment type="caution">
    <text evidence="4">The sequence shown here is derived from an EMBL/GenBank/DDBJ whole genome shotgun (WGS) entry which is preliminary data.</text>
</comment>
<dbReference type="Gene3D" id="3.40.50.880">
    <property type="match status" value="1"/>
</dbReference>
<proteinExistence type="predicted"/>
<organism evidence="4 5">
    <name type="scientific">Colletotrichum costaricense</name>
    <dbReference type="NCBI Taxonomy" id="1209916"/>
    <lineage>
        <taxon>Eukaryota</taxon>
        <taxon>Fungi</taxon>
        <taxon>Dikarya</taxon>
        <taxon>Ascomycota</taxon>
        <taxon>Pezizomycotina</taxon>
        <taxon>Sordariomycetes</taxon>
        <taxon>Hypocreomycetidae</taxon>
        <taxon>Glomerellales</taxon>
        <taxon>Glomerellaceae</taxon>
        <taxon>Colletotrichum</taxon>
        <taxon>Colletotrichum acutatum species complex</taxon>
    </lineage>
</organism>
<dbReference type="InterPro" id="IPR055080">
    <property type="entry name" value="Gal80p-like_C"/>
</dbReference>
<dbReference type="AlphaFoldDB" id="A0AAI9Z0G9"/>
<evidence type="ECO:0000313" key="4">
    <source>
        <dbReference type="EMBL" id="KAK1530314.1"/>
    </source>
</evidence>
<dbReference type="EMBL" id="MOOE01000005">
    <property type="protein sequence ID" value="KAK1530314.1"/>
    <property type="molecule type" value="Genomic_DNA"/>
</dbReference>
<feature type="region of interest" description="Disordered" evidence="1">
    <location>
        <begin position="616"/>
        <end position="636"/>
    </location>
</feature>
<evidence type="ECO:0000259" key="3">
    <source>
        <dbReference type="Pfam" id="PF22685"/>
    </source>
</evidence>
<evidence type="ECO:0000256" key="1">
    <source>
        <dbReference type="SAM" id="MobiDB-lite"/>
    </source>
</evidence>
<dbReference type="GO" id="GO:0000166">
    <property type="term" value="F:nucleotide binding"/>
    <property type="evidence" value="ECO:0007669"/>
    <property type="project" value="InterPro"/>
</dbReference>
<dbReference type="Gene3D" id="3.30.360.10">
    <property type="entry name" value="Dihydrodipicolinate Reductase, domain 2"/>
    <property type="match status" value="1"/>
</dbReference>
<dbReference type="Pfam" id="PF01408">
    <property type="entry name" value="GFO_IDH_MocA"/>
    <property type="match status" value="1"/>
</dbReference>
<dbReference type="Gene3D" id="3.40.50.720">
    <property type="entry name" value="NAD(P)-binding Rossmann-like Domain"/>
    <property type="match status" value="1"/>
</dbReference>
<dbReference type="PANTHER" id="PTHR42695">
    <property type="entry name" value="GLUTAMINE AMIDOTRANSFERASE YLR126C-RELATED"/>
    <property type="match status" value="1"/>
</dbReference>
<feature type="domain" description="Gfo/Idh/MocA-like oxidoreductase N-terminal" evidence="2">
    <location>
        <begin position="16"/>
        <end position="135"/>
    </location>
</feature>
<dbReference type="GO" id="GO:0005634">
    <property type="term" value="C:nucleus"/>
    <property type="evidence" value="ECO:0007669"/>
    <property type="project" value="TreeGrafter"/>
</dbReference>
<dbReference type="Pfam" id="PF22685">
    <property type="entry name" value="Gal80p_C-like"/>
    <property type="match status" value="1"/>
</dbReference>
<evidence type="ECO:0000313" key="5">
    <source>
        <dbReference type="Proteomes" id="UP001240678"/>
    </source>
</evidence>
<dbReference type="Proteomes" id="UP001240678">
    <property type="component" value="Unassembled WGS sequence"/>
</dbReference>
<dbReference type="RefSeq" id="XP_060315369.1">
    <property type="nucleotide sequence ID" value="XM_060453597.1"/>
</dbReference>
<accession>A0AAI9Z0G9</accession>
<dbReference type="InterPro" id="IPR029062">
    <property type="entry name" value="Class_I_gatase-like"/>
</dbReference>